<evidence type="ECO:0000313" key="5">
    <source>
        <dbReference type="Proteomes" id="UP000239237"/>
    </source>
</evidence>
<reference evidence="2 5" key="2">
    <citation type="submission" date="2018-02" db="EMBL/GenBank/DDBJ databases">
        <authorList>
            <person name="Rodrigo-Torres L."/>
            <person name="Arahal R. D."/>
            <person name="Lucena T."/>
        </authorList>
    </citation>
    <scope>NUCLEOTIDE SEQUENCE [LARGE SCALE GENOMIC DNA]</scope>
    <source>
        <strain evidence="2 5">CECT 8486</strain>
    </source>
</reference>
<dbReference type="Pfam" id="PF00534">
    <property type="entry name" value="Glycos_transf_1"/>
    <property type="match status" value="1"/>
</dbReference>
<dbReference type="InterPro" id="IPR001296">
    <property type="entry name" value="Glyco_trans_1"/>
</dbReference>
<organism evidence="3 4">
    <name type="scientific">Leuconostoc suionicum</name>
    <dbReference type="NCBI Taxonomy" id="1511761"/>
    <lineage>
        <taxon>Bacteria</taxon>
        <taxon>Bacillati</taxon>
        <taxon>Bacillota</taxon>
        <taxon>Bacilli</taxon>
        <taxon>Lactobacillales</taxon>
        <taxon>Lactobacillaceae</taxon>
        <taxon>Leuconostoc</taxon>
    </lineage>
</organism>
<keyword evidence="3" id="KW-0808">Transferase</keyword>
<dbReference type="RefSeq" id="WP_025268274.1">
    <property type="nucleotide sequence ID" value="NZ_OKQR01000001.1"/>
</dbReference>
<name>A0A2N9K732_9LACO</name>
<keyword evidence="5" id="KW-1185">Reference proteome</keyword>
<dbReference type="Proteomes" id="UP000239237">
    <property type="component" value="Unassembled WGS sequence"/>
</dbReference>
<keyword evidence="3" id="KW-0328">Glycosyltransferase</keyword>
<dbReference type="EC" id="2.4.1.250" evidence="3"/>
<dbReference type="EMBL" id="OKQU01000001">
    <property type="protein sequence ID" value="SPE06403.1"/>
    <property type="molecule type" value="Genomic_DNA"/>
</dbReference>
<evidence type="ECO:0000259" key="1">
    <source>
        <dbReference type="Pfam" id="PF00534"/>
    </source>
</evidence>
<dbReference type="EMBL" id="OKQR01000001">
    <property type="protein sequence ID" value="SPD91178.1"/>
    <property type="molecule type" value="Genomic_DNA"/>
</dbReference>
<sequence>MNVCFVASSLGIGGLERVVTLVGESINNKENTVYYFSIDDKPPYWEINDPDRIYLQGNKLSKYTQLIMKASKSLEYIIRSGQFNINHYQKVFITNVIEYVNDKKINVLVLTSAHQIAAIPIIKKECKELKIVAWIHQSHQAIVKNSKKFSQNFFNGIELADKVVCLTDATTNYFSRINKKTIKIYNPVSIDGRNRISNLSSSNVSFVSRVSFENGEKGLDLLIKLAKKLPQNIYITIAGSGTRNDEKTFSQLISKNGLQKKIIWQGAKQGENLVKHYLDSTIFISTSRTEGFSLVILEAMSLGLPIISSPTTGARELLRDGEYGILTELDDIGNFAKIIEELMDDPSELVKLQKLSLQRAQDFNKHNIVSQWIEMITALLL</sequence>
<dbReference type="SUPFAM" id="SSF53756">
    <property type="entry name" value="UDP-Glycosyltransferase/glycogen phosphorylase"/>
    <property type="match status" value="1"/>
</dbReference>
<feature type="domain" description="Glycosyl transferase family 1" evidence="1">
    <location>
        <begin position="215"/>
        <end position="352"/>
    </location>
</feature>
<evidence type="ECO:0000313" key="4">
    <source>
        <dbReference type="Proteomes" id="UP000237923"/>
    </source>
</evidence>
<dbReference type="AlphaFoldDB" id="A0A2N9K732"/>
<dbReference type="Proteomes" id="UP000237923">
    <property type="component" value="Unassembled WGS sequence"/>
</dbReference>
<gene>
    <name evidence="3" type="primary">mshA</name>
    <name evidence="2" type="ORF">LES8486_00149</name>
    <name evidence="3" type="ORF">LES9216_00296</name>
</gene>
<dbReference type="GO" id="GO:0102710">
    <property type="term" value="F:D-inositol-3-phosphate glycosyltransferase activity"/>
    <property type="evidence" value="ECO:0007669"/>
    <property type="project" value="UniProtKB-EC"/>
</dbReference>
<evidence type="ECO:0000313" key="3">
    <source>
        <dbReference type="EMBL" id="SPE06403.1"/>
    </source>
</evidence>
<accession>A0A2N9K732</accession>
<reference evidence="3 4" key="1">
    <citation type="submission" date="2018-02" db="EMBL/GenBank/DDBJ databases">
        <authorList>
            <person name="Cohen D.B."/>
            <person name="Kent A.D."/>
        </authorList>
    </citation>
    <scope>NUCLEOTIDE SEQUENCE [LARGE SCALE GENOMIC DNA]</scope>
    <source>
        <strain evidence="3 4">CECT 9216</strain>
    </source>
</reference>
<dbReference type="PANTHER" id="PTHR12526">
    <property type="entry name" value="GLYCOSYLTRANSFERASE"/>
    <property type="match status" value="1"/>
</dbReference>
<dbReference type="PANTHER" id="PTHR12526:SF630">
    <property type="entry name" value="GLYCOSYLTRANSFERASE"/>
    <property type="match status" value="1"/>
</dbReference>
<evidence type="ECO:0000313" key="2">
    <source>
        <dbReference type="EMBL" id="SPD91178.1"/>
    </source>
</evidence>
<dbReference type="Gene3D" id="3.40.50.2000">
    <property type="entry name" value="Glycogen Phosphorylase B"/>
    <property type="match status" value="2"/>
</dbReference>
<proteinExistence type="predicted"/>
<protein>
    <submittedName>
        <fullName evidence="3">D-inositol 3-phosphate glycosyltransferase</fullName>
        <ecNumber evidence="3">2.4.1.250</ecNumber>
    </submittedName>
</protein>